<organism evidence="13 14">
    <name type="scientific">Fonsecaea nubica</name>
    <dbReference type="NCBI Taxonomy" id="856822"/>
    <lineage>
        <taxon>Eukaryota</taxon>
        <taxon>Fungi</taxon>
        <taxon>Dikarya</taxon>
        <taxon>Ascomycota</taxon>
        <taxon>Pezizomycotina</taxon>
        <taxon>Eurotiomycetes</taxon>
        <taxon>Chaetothyriomycetidae</taxon>
        <taxon>Chaetothyriales</taxon>
        <taxon>Herpotrichiellaceae</taxon>
        <taxon>Fonsecaea</taxon>
    </lineage>
</organism>
<keyword evidence="6 10" id="KW-0863">Zinc-finger</keyword>
<feature type="compositionally biased region" description="Acidic residues" evidence="11">
    <location>
        <begin position="80"/>
        <end position="89"/>
    </location>
</feature>
<dbReference type="GO" id="GO:0061665">
    <property type="term" value="F:SUMO ligase activity"/>
    <property type="evidence" value="ECO:0007669"/>
    <property type="project" value="TreeGrafter"/>
</dbReference>
<evidence type="ECO:0000259" key="12">
    <source>
        <dbReference type="PROSITE" id="PS51044"/>
    </source>
</evidence>
<evidence type="ECO:0000313" key="14">
    <source>
        <dbReference type="Proteomes" id="UP000185904"/>
    </source>
</evidence>
<keyword evidence="7" id="KW-0833">Ubl conjugation pathway</keyword>
<feature type="region of interest" description="Disordered" evidence="11">
    <location>
        <begin position="145"/>
        <end position="209"/>
    </location>
</feature>
<comment type="caution">
    <text evidence="13">The sequence shown here is derived from an EMBL/GenBank/DDBJ whole genome shotgun (WGS) entry which is preliminary data.</text>
</comment>
<dbReference type="OrthoDB" id="756301at2759"/>
<evidence type="ECO:0000256" key="11">
    <source>
        <dbReference type="SAM" id="MobiDB-lite"/>
    </source>
</evidence>
<keyword evidence="9" id="KW-0539">Nucleus</keyword>
<sequence length="549" mass="61730">MAPTQFEPQPLTTPLNDQALRSLSELQQHRDREKKAREHLKKAAEYLTDITGELNDRAYLRRVRHSKEKARRRAAKGAEDGAEENEDPAVAEADARHDDFQRKVEALTKRMDLSIRGVIDDMACLAEYPATLKAVVEKAQETMEQQRSGFHVQNPPRRTRQSRRVVDADETGDVDQDDEAEANEEEGDTEAGSSSHQTTMLPTIHPADTPHVHLSTALTQQVRTWTSKTLTERYAHNNDYRGWYRVLYDAKNPGESAPPMPDESLWFAAEEGRMSFSSSQRRRHRPLREGSQAAATSMTENGSRSGSDDEVEIAAEKTRLKCPITLLPYVDPVTSKNCNHSYERTAILSMLSTSSSHAPWTPTQLQELSQLSDRQRARREREIRVKQVKCPECNVLLVEEDLMENPALKRRVARLLAQERRDNIATSDVDGDSSGDDDDDNDNDNRHRHHNDMDVRGTQRRPVGLGSSSPVPPRSIARKTTEPIKGERLSGVSVIPQTQLGEDDDDGGGSRTPKNSQSPAPARAPTRPAHRGRGRGRNRQIMDVDDDDE</sequence>
<keyword evidence="4" id="KW-0808">Transferase</keyword>
<dbReference type="PROSITE" id="PS51044">
    <property type="entry name" value="ZF_SP_RING"/>
    <property type="match status" value="1"/>
</dbReference>
<dbReference type="GO" id="GO:0005634">
    <property type="term" value="C:nucleus"/>
    <property type="evidence" value="ECO:0007669"/>
    <property type="project" value="UniProtKB-SubCell"/>
</dbReference>
<proteinExistence type="inferred from homology"/>
<reference evidence="13 14" key="1">
    <citation type="submission" date="2016-03" db="EMBL/GenBank/DDBJ databases">
        <title>The draft genome sequence of Fonsecaea nubica causative agent of cutaneous subcutaneous infection in human host.</title>
        <authorList>
            <person name="Costa F."/>
            <person name="Sybren D.H."/>
            <person name="Raittz R.T."/>
            <person name="Weiss V.A."/>
            <person name="Leao A.C."/>
            <person name="Gomes R."/>
            <person name="De Souza E.M."/>
            <person name="Pedrosa F.O."/>
            <person name="Steffens M.B."/>
            <person name="Bombassaro A."/>
            <person name="Tadra-Sfeir M.Z."/>
            <person name="Moreno L.F."/>
            <person name="Najafzadeh M.J."/>
            <person name="Felipe M.S."/>
            <person name="Teixeira M."/>
            <person name="Sun J."/>
            <person name="Xi L."/>
            <person name="Castro M.A."/>
            <person name="Vicente V.A."/>
        </authorList>
    </citation>
    <scope>NUCLEOTIDE SEQUENCE [LARGE SCALE GENOMIC DNA]</scope>
    <source>
        <strain evidence="13 14">CBS 269.64</strain>
    </source>
</reference>
<feature type="compositionally biased region" description="Basic and acidic residues" evidence="11">
    <location>
        <begin position="479"/>
        <end position="488"/>
    </location>
</feature>
<dbReference type="GO" id="GO:0000724">
    <property type="term" value="P:double-strand break repair via homologous recombination"/>
    <property type="evidence" value="ECO:0007669"/>
    <property type="project" value="InterPro"/>
</dbReference>
<keyword evidence="5" id="KW-0479">Metal-binding</keyword>
<evidence type="ECO:0000256" key="7">
    <source>
        <dbReference type="ARBA" id="ARBA00022786"/>
    </source>
</evidence>
<feature type="compositionally biased region" description="Acidic residues" evidence="11">
    <location>
        <begin position="168"/>
        <end position="189"/>
    </location>
</feature>
<dbReference type="PANTHER" id="PTHR21330:SF1">
    <property type="entry name" value="E3 SUMO-PROTEIN LIGASE NSE2"/>
    <property type="match status" value="1"/>
</dbReference>
<dbReference type="GeneID" id="34587392"/>
<evidence type="ECO:0000256" key="10">
    <source>
        <dbReference type="PROSITE-ProRule" id="PRU00452"/>
    </source>
</evidence>
<evidence type="ECO:0000256" key="5">
    <source>
        <dbReference type="ARBA" id="ARBA00022723"/>
    </source>
</evidence>
<comment type="similarity">
    <text evidence="3">Belongs to the NSE2 family.</text>
</comment>
<evidence type="ECO:0000256" key="8">
    <source>
        <dbReference type="ARBA" id="ARBA00022833"/>
    </source>
</evidence>
<dbReference type="PANTHER" id="PTHR21330">
    <property type="entry name" value="E3 SUMO-PROTEIN LIGASE NSE2"/>
    <property type="match status" value="1"/>
</dbReference>
<dbReference type="GO" id="GO:0030915">
    <property type="term" value="C:Smc5-Smc6 complex"/>
    <property type="evidence" value="ECO:0007669"/>
    <property type="project" value="InterPro"/>
</dbReference>
<feature type="domain" description="SP-RING-type" evidence="12">
    <location>
        <begin position="307"/>
        <end position="417"/>
    </location>
</feature>
<evidence type="ECO:0000313" key="13">
    <source>
        <dbReference type="EMBL" id="OAL36639.1"/>
    </source>
</evidence>
<dbReference type="Gene3D" id="3.30.40.10">
    <property type="entry name" value="Zinc/RING finger domain, C3HC4 (zinc finger)"/>
    <property type="match status" value="1"/>
</dbReference>
<feature type="compositionally biased region" description="Polar residues" evidence="11">
    <location>
        <begin position="293"/>
        <end position="305"/>
    </location>
</feature>
<keyword evidence="14" id="KW-1185">Reference proteome</keyword>
<dbReference type="InterPro" id="IPR026846">
    <property type="entry name" value="Nse2(Mms21)"/>
</dbReference>
<dbReference type="RefSeq" id="XP_022501651.1">
    <property type="nucleotide sequence ID" value="XM_022642270.1"/>
</dbReference>
<evidence type="ECO:0000256" key="1">
    <source>
        <dbReference type="ARBA" id="ARBA00004123"/>
    </source>
</evidence>
<evidence type="ECO:0000256" key="4">
    <source>
        <dbReference type="ARBA" id="ARBA00022679"/>
    </source>
</evidence>
<evidence type="ECO:0000256" key="2">
    <source>
        <dbReference type="ARBA" id="ARBA00004718"/>
    </source>
</evidence>
<feature type="compositionally biased region" description="Basic residues" evidence="11">
    <location>
        <begin position="62"/>
        <end position="75"/>
    </location>
</feature>
<feature type="compositionally biased region" description="Acidic residues" evidence="11">
    <location>
        <begin position="429"/>
        <end position="442"/>
    </location>
</feature>
<evidence type="ECO:0000256" key="6">
    <source>
        <dbReference type="ARBA" id="ARBA00022771"/>
    </source>
</evidence>
<dbReference type="AlphaFoldDB" id="A0A178D3I7"/>
<dbReference type="Pfam" id="PF11789">
    <property type="entry name" value="zf-Nse"/>
    <property type="match status" value="1"/>
</dbReference>
<dbReference type="SUPFAM" id="SSF57850">
    <property type="entry name" value="RING/U-box"/>
    <property type="match status" value="1"/>
</dbReference>
<feature type="compositionally biased region" description="Basic and acidic residues" evidence="11">
    <location>
        <begin position="27"/>
        <end position="39"/>
    </location>
</feature>
<feature type="region of interest" description="Disordered" evidence="11">
    <location>
        <begin position="277"/>
        <end position="310"/>
    </location>
</feature>
<gene>
    <name evidence="13" type="ORF">AYO20_03971</name>
</gene>
<feature type="region of interest" description="Disordered" evidence="11">
    <location>
        <begin position="424"/>
        <end position="549"/>
    </location>
</feature>
<dbReference type="GO" id="GO:0016925">
    <property type="term" value="P:protein sumoylation"/>
    <property type="evidence" value="ECO:0007669"/>
    <property type="project" value="UniProtKB-UniPathway"/>
</dbReference>
<keyword evidence="8" id="KW-0862">Zinc</keyword>
<feature type="region of interest" description="Disordered" evidence="11">
    <location>
        <begin position="1"/>
        <end position="39"/>
    </location>
</feature>
<name>A0A178D3I7_9EURO</name>
<dbReference type="GO" id="GO:0008270">
    <property type="term" value="F:zinc ion binding"/>
    <property type="evidence" value="ECO:0007669"/>
    <property type="project" value="UniProtKB-KW"/>
</dbReference>
<evidence type="ECO:0000256" key="9">
    <source>
        <dbReference type="ARBA" id="ARBA00023242"/>
    </source>
</evidence>
<dbReference type="CDD" id="cd16651">
    <property type="entry name" value="SPL-RING_NSE2"/>
    <property type="match status" value="1"/>
</dbReference>
<dbReference type="Proteomes" id="UP000185904">
    <property type="component" value="Unassembled WGS sequence"/>
</dbReference>
<comment type="pathway">
    <text evidence="2">Protein modification; protein sumoylation.</text>
</comment>
<dbReference type="EMBL" id="LVCJ01000020">
    <property type="protein sequence ID" value="OAL36639.1"/>
    <property type="molecule type" value="Genomic_DNA"/>
</dbReference>
<evidence type="ECO:0000256" key="3">
    <source>
        <dbReference type="ARBA" id="ARBA00008212"/>
    </source>
</evidence>
<dbReference type="InterPro" id="IPR004181">
    <property type="entry name" value="Znf_MIZ"/>
</dbReference>
<feature type="compositionally biased region" description="Polar residues" evidence="11">
    <location>
        <begin position="192"/>
        <end position="201"/>
    </location>
</feature>
<protein>
    <recommendedName>
        <fullName evidence="12">SP-RING-type domain-containing protein</fullName>
    </recommendedName>
</protein>
<accession>A0A178D3I7</accession>
<feature type="compositionally biased region" description="Basic residues" evidence="11">
    <location>
        <begin position="528"/>
        <end position="538"/>
    </location>
</feature>
<comment type="subcellular location">
    <subcellularLocation>
        <location evidence="1">Nucleus</location>
    </subcellularLocation>
</comment>
<dbReference type="InterPro" id="IPR013083">
    <property type="entry name" value="Znf_RING/FYVE/PHD"/>
</dbReference>
<feature type="region of interest" description="Disordered" evidence="11">
    <location>
        <begin position="62"/>
        <end position="97"/>
    </location>
</feature>
<feature type="compositionally biased region" description="Polar residues" evidence="11">
    <location>
        <begin position="1"/>
        <end position="26"/>
    </location>
</feature>
<dbReference type="UniPathway" id="UPA00886"/>